<evidence type="ECO:0000313" key="14">
    <source>
        <dbReference type="EMBL" id="KAK9501099.1"/>
    </source>
</evidence>
<evidence type="ECO:0000256" key="2">
    <source>
        <dbReference type="ARBA" id="ARBA00004123"/>
    </source>
</evidence>
<dbReference type="InterPro" id="IPR047857">
    <property type="entry name" value="Snurportin1_C"/>
</dbReference>
<dbReference type="InterPro" id="IPR017336">
    <property type="entry name" value="Snurportin-1"/>
</dbReference>
<dbReference type="EMBL" id="JAPXFL010000010">
    <property type="protein sequence ID" value="KAK9501099.1"/>
    <property type="molecule type" value="Genomic_DNA"/>
</dbReference>
<dbReference type="InterPro" id="IPR024721">
    <property type="entry name" value="Snurportin-1_N"/>
</dbReference>
<evidence type="ECO:0000256" key="11">
    <source>
        <dbReference type="PROSITE-ProRule" id="PRU00561"/>
    </source>
</evidence>
<dbReference type="Proteomes" id="UP001461498">
    <property type="component" value="Unassembled WGS sequence"/>
</dbReference>
<dbReference type="Pfam" id="PF11538">
    <property type="entry name" value="Snurportin1"/>
    <property type="match status" value="1"/>
</dbReference>
<dbReference type="AlphaFoldDB" id="A0AAW1CXU0"/>
<evidence type="ECO:0000256" key="9">
    <source>
        <dbReference type="ARBA" id="ARBA00023242"/>
    </source>
</evidence>
<dbReference type="GO" id="GO:0061608">
    <property type="term" value="F:nuclear import signal receptor activity"/>
    <property type="evidence" value="ECO:0007669"/>
    <property type="project" value="InterPro"/>
</dbReference>
<name>A0AAW1CXU0_9HEMI</name>
<dbReference type="Gene3D" id="3.30.470.30">
    <property type="entry name" value="DNA ligase/mRNA capping enzyme"/>
    <property type="match status" value="1"/>
</dbReference>
<proteinExistence type="inferred from homology"/>
<keyword evidence="8" id="KW-0694">RNA-binding</keyword>
<accession>A0AAW1CXU0</accession>
<comment type="caution">
    <text evidence="14">The sequence shown here is derived from an EMBL/GenBank/DDBJ whole genome shotgun (WGS) entry which is preliminary data.</text>
</comment>
<feature type="region of interest" description="Disordered" evidence="12">
    <location>
        <begin position="328"/>
        <end position="379"/>
    </location>
</feature>
<sequence>MDETKMDALISSLTVKAKVSLEDDDINLIHPRYAQYKIKNRTSNQEERRRQWLQNQKEKRSETINVRRGIQGDHKVFMEEMELEYTKKKYYKKIVRDDNRPYKDWIMMSEWLVDVPTDFLEDWICTICPEGRRVLVIAEKGSTCAYTRRGDFLMKFPSALPGGSGEAGRGHTIVDCIWHHPTRTFFLLDVLIWGVPLTNCESELRFYWLTNKFSEIPNLMKVSLTNRHRFLLLQHNPVSQLQNMMSVHPPFENNFPKADGILFFHKDCLYTGGKSPLVTWLKPFMVQQILNIPIAAEYIAEKPANYPEFTPRLDKQASESNAKEIIDLYKDSVSKQDSNMEMETTSTPSEMASQSNDTSQNLSFSNSVATDESKVPESN</sequence>
<dbReference type="CDD" id="cd09232">
    <property type="entry name" value="Snurportin-1_C"/>
    <property type="match status" value="1"/>
</dbReference>
<feature type="compositionally biased region" description="Polar residues" evidence="12">
    <location>
        <begin position="335"/>
        <end position="370"/>
    </location>
</feature>
<keyword evidence="9" id="KW-0539">Nucleus</keyword>
<comment type="function">
    <text evidence="1">Functions as an U snRNP-specific nuclear import adapter. Involved in the trimethylguanosine (m3G)-cap-dependent nuclear import of U snRNPs. Binds specifically to the terminal m3G-cap U snRNAs.</text>
</comment>
<evidence type="ECO:0000259" key="13">
    <source>
        <dbReference type="PROSITE" id="PS51214"/>
    </source>
</evidence>
<evidence type="ECO:0000256" key="7">
    <source>
        <dbReference type="ARBA" id="ARBA00022490"/>
    </source>
</evidence>
<keyword evidence="15" id="KW-1185">Reference proteome</keyword>
<dbReference type="PANTHER" id="PTHR13403:SF6">
    <property type="entry name" value="SNURPORTIN-1"/>
    <property type="match status" value="1"/>
</dbReference>
<dbReference type="GO" id="GO:0003723">
    <property type="term" value="F:RNA binding"/>
    <property type="evidence" value="ECO:0007669"/>
    <property type="project" value="UniProtKB-KW"/>
</dbReference>
<evidence type="ECO:0000256" key="6">
    <source>
        <dbReference type="ARBA" id="ARBA00022448"/>
    </source>
</evidence>
<evidence type="ECO:0000256" key="4">
    <source>
        <dbReference type="ARBA" id="ARBA00007540"/>
    </source>
</evidence>
<dbReference type="GO" id="GO:0005634">
    <property type="term" value="C:nucleus"/>
    <property type="evidence" value="ECO:0007669"/>
    <property type="project" value="UniProtKB-SubCell"/>
</dbReference>
<dbReference type="Pfam" id="PF21974">
    <property type="entry name" value="SPN1_m3Gcap_bd"/>
    <property type="match status" value="1"/>
</dbReference>
<dbReference type="InterPro" id="IPR002652">
    <property type="entry name" value="Importin-a_IBB"/>
</dbReference>
<comment type="similarity">
    <text evidence="4">Belongs to the snurportin family.</text>
</comment>
<organism evidence="14 15">
    <name type="scientific">Rhynocoris fuscipes</name>
    <dbReference type="NCBI Taxonomy" id="488301"/>
    <lineage>
        <taxon>Eukaryota</taxon>
        <taxon>Metazoa</taxon>
        <taxon>Ecdysozoa</taxon>
        <taxon>Arthropoda</taxon>
        <taxon>Hexapoda</taxon>
        <taxon>Insecta</taxon>
        <taxon>Pterygota</taxon>
        <taxon>Neoptera</taxon>
        <taxon>Paraneoptera</taxon>
        <taxon>Hemiptera</taxon>
        <taxon>Heteroptera</taxon>
        <taxon>Panheteroptera</taxon>
        <taxon>Cimicomorpha</taxon>
        <taxon>Reduviidae</taxon>
        <taxon>Harpactorinae</taxon>
        <taxon>Harpactorini</taxon>
        <taxon>Rhynocoris</taxon>
    </lineage>
</organism>
<evidence type="ECO:0000256" key="1">
    <source>
        <dbReference type="ARBA" id="ARBA00003975"/>
    </source>
</evidence>
<evidence type="ECO:0000256" key="3">
    <source>
        <dbReference type="ARBA" id="ARBA00004496"/>
    </source>
</evidence>
<dbReference type="GO" id="GO:0061015">
    <property type="term" value="P:snRNA import into nucleus"/>
    <property type="evidence" value="ECO:0007669"/>
    <property type="project" value="InterPro"/>
</dbReference>
<dbReference type="GO" id="GO:0005737">
    <property type="term" value="C:cytoplasm"/>
    <property type="evidence" value="ECO:0007669"/>
    <property type="project" value="UniProtKB-SubCell"/>
</dbReference>
<evidence type="ECO:0000256" key="5">
    <source>
        <dbReference type="ARBA" id="ARBA00016034"/>
    </source>
</evidence>
<evidence type="ECO:0000313" key="15">
    <source>
        <dbReference type="Proteomes" id="UP001461498"/>
    </source>
</evidence>
<reference evidence="14 15" key="1">
    <citation type="submission" date="2022-12" db="EMBL/GenBank/DDBJ databases">
        <title>Chromosome-level genome assembly of true bugs.</title>
        <authorList>
            <person name="Ma L."/>
            <person name="Li H."/>
        </authorList>
    </citation>
    <scope>NUCLEOTIDE SEQUENCE [LARGE SCALE GENOMIC DNA]</scope>
    <source>
        <strain evidence="14">Lab_2022b</strain>
    </source>
</reference>
<dbReference type="GO" id="GO:0006606">
    <property type="term" value="P:protein import into nucleus"/>
    <property type="evidence" value="ECO:0007669"/>
    <property type="project" value="InterPro"/>
</dbReference>
<comment type="subcellular location">
    <subcellularLocation>
        <location evidence="3">Cytoplasm</location>
    </subcellularLocation>
    <subcellularLocation>
        <location evidence="2">Nucleus</location>
    </subcellularLocation>
</comment>
<evidence type="ECO:0000256" key="8">
    <source>
        <dbReference type="ARBA" id="ARBA00022884"/>
    </source>
</evidence>
<dbReference type="SUPFAM" id="SSF56091">
    <property type="entry name" value="DNA ligase/mRNA capping enzyme, catalytic domain"/>
    <property type="match status" value="1"/>
</dbReference>
<gene>
    <name evidence="14" type="ORF">O3M35_002211</name>
</gene>
<keyword evidence="7" id="KW-0963">Cytoplasm</keyword>
<dbReference type="PANTHER" id="PTHR13403">
    <property type="entry name" value="SNURPORTIN1 RNUT1 PROTEIN RNA, U TRANSPORTER 1"/>
    <property type="match status" value="1"/>
</dbReference>
<protein>
    <recommendedName>
        <fullName evidence="5">Snurportin-1</fullName>
    </recommendedName>
    <alternativeName>
        <fullName evidence="10">RNA U transporter 1</fullName>
    </alternativeName>
</protein>
<evidence type="ECO:0000256" key="12">
    <source>
        <dbReference type="SAM" id="MobiDB-lite"/>
    </source>
</evidence>
<dbReference type="PROSITE" id="PS51214">
    <property type="entry name" value="IBB"/>
    <property type="match status" value="1"/>
</dbReference>
<feature type="domain" description="IBB" evidence="13">
    <location>
        <begin position="16"/>
        <end position="77"/>
    </location>
</feature>
<keyword evidence="6 11" id="KW-0813">Transport</keyword>
<evidence type="ECO:0000256" key="10">
    <source>
        <dbReference type="ARBA" id="ARBA00031454"/>
    </source>
</evidence>